<dbReference type="InterPro" id="IPR011989">
    <property type="entry name" value="ARM-like"/>
</dbReference>
<dbReference type="AlphaFoldDB" id="A0A7S0VR57"/>
<feature type="signal peptide" evidence="2">
    <location>
        <begin position="1"/>
        <end position="20"/>
    </location>
</feature>
<organism evidence="3">
    <name type="scientific">Hemiselmis tepida</name>
    <dbReference type="NCBI Taxonomy" id="464990"/>
    <lineage>
        <taxon>Eukaryota</taxon>
        <taxon>Cryptophyceae</taxon>
        <taxon>Cryptomonadales</taxon>
        <taxon>Hemiselmidaceae</taxon>
        <taxon>Hemiselmis</taxon>
    </lineage>
</organism>
<feature type="compositionally biased region" description="Acidic residues" evidence="1">
    <location>
        <begin position="341"/>
        <end position="356"/>
    </location>
</feature>
<sequence length="367" mass="39672">MTMTSIGTISLLLLVEVASAFVPAGVRPLRDAQLSVSVASQVPFLARYALAPAMGARRGGRSGAAALRASSMAVDPDQEFDDVAFATIPKDFDPYSKTLDEWFDQLGADTNDERTLAGFAISQQHTDNGQEDEVIERLFGMLTLKEVLHRRAAVQTLGMIGEKILPKTQDLMLTTDCMTTRASCSKVMGAVALRNPSNLKDYPQEALDGMRKAMTEIPDPVTKVASMSALAQIAGGDMANGHEGCQRALDLILDLGRESEDVSVLMSVTNALAAIARTNPQWHETIFDAMEEMQEGKAEVEGFGMVNTIIRTQLMSLSRGARGTKIPPSGDGGDNLFEGWDFGDDDDSEDDEDWDDVATAFSRPAKK</sequence>
<protein>
    <submittedName>
        <fullName evidence="3">Uncharacterized protein</fullName>
    </submittedName>
</protein>
<dbReference type="Gene3D" id="1.25.10.10">
    <property type="entry name" value="Leucine-rich Repeat Variant"/>
    <property type="match status" value="1"/>
</dbReference>
<name>A0A7S0VR57_9CRYP</name>
<dbReference type="SUPFAM" id="SSF48371">
    <property type="entry name" value="ARM repeat"/>
    <property type="match status" value="1"/>
</dbReference>
<evidence type="ECO:0000256" key="1">
    <source>
        <dbReference type="SAM" id="MobiDB-lite"/>
    </source>
</evidence>
<feature type="region of interest" description="Disordered" evidence="1">
    <location>
        <begin position="320"/>
        <end position="367"/>
    </location>
</feature>
<accession>A0A7S0VR57</accession>
<dbReference type="EMBL" id="HBFN01012472">
    <property type="protein sequence ID" value="CAD8792662.1"/>
    <property type="molecule type" value="Transcribed_RNA"/>
</dbReference>
<proteinExistence type="predicted"/>
<feature type="chain" id="PRO_5030582806" evidence="2">
    <location>
        <begin position="21"/>
        <end position="367"/>
    </location>
</feature>
<dbReference type="InterPro" id="IPR016024">
    <property type="entry name" value="ARM-type_fold"/>
</dbReference>
<gene>
    <name evidence="3" type="ORF">HTEP1355_LOCUS7148</name>
</gene>
<keyword evidence="2" id="KW-0732">Signal</keyword>
<reference evidence="3" key="1">
    <citation type="submission" date="2021-01" db="EMBL/GenBank/DDBJ databases">
        <authorList>
            <person name="Corre E."/>
            <person name="Pelletier E."/>
            <person name="Niang G."/>
            <person name="Scheremetjew M."/>
            <person name="Finn R."/>
            <person name="Kale V."/>
            <person name="Holt S."/>
            <person name="Cochrane G."/>
            <person name="Meng A."/>
            <person name="Brown T."/>
            <person name="Cohen L."/>
        </authorList>
    </citation>
    <scope>NUCLEOTIDE SEQUENCE</scope>
    <source>
        <strain evidence="3">CCMP443</strain>
    </source>
</reference>
<evidence type="ECO:0000313" key="3">
    <source>
        <dbReference type="EMBL" id="CAD8792662.1"/>
    </source>
</evidence>
<evidence type="ECO:0000256" key="2">
    <source>
        <dbReference type="SAM" id="SignalP"/>
    </source>
</evidence>